<organism evidence="5 6">
    <name type="scientific">Rhodococcus erythropolis (strain PR4 / NBRC 100887)</name>
    <dbReference type="NCBI Taxonomy" id="234621"/>
    <lineage>
        <taxon>Bacteria</taxon>
        <taxon>Bacillati</taxon>
        <taxon>Actinomycetota</taxon>
        <taxon>Actinomycetes</taxon>
        <taxon>Mycobacteriales</taxon>
        <taxon>Nocardiaceae</taxon>
        <taxon>Rhodococcus</taxon>
        <taxon>Rhodococcus erythropolis group</taxon>
    </lineage>
</organism>
<feature type="domain" description="SHSP" evidence="4">
    <location>
        <begin position="36"/>
        <end position="147"/>
    </location>
</feature>
<proteinExistence type="inferred from homology"/>
<evidence type="ECO:0000313" key="6">
    <source>
        <dbReference type="Proteomes" id="UP000002204"/>
    </source>
</evidence>
<name>C0ZSY0_RHOE4</name>
<evidence type="ECO:0000256" key="1">
    <source>
        <dbReference type="PROSITE-ProRule" id="PRU00285"/>
    </source>
</evidence>
<accession>C0ZSY0</accession>
<feature type="region of interest" description="Disordered" evidence="3">
    <location>
        <begin position="140"/>
        <end position="165"/>
    </location>
</feature>
<sequence length="165" mass="18004">MAFLRRYGRCVAVLRFDPFTDIDAITKSLLATGTGSNRSPRFMPMDLYKIDDHYVLHADLPGVDPGSVDVQVDGSTLTLTAHRSALSEDGVTWLASERFTGTYRRQLSISEDIDSERIVASYDNGVLTVSLPIAEKAKPRRIEIASGPPSSTANSEAETQGQIEA</sequence>
<protein>
    <submittedName>
        <fullName evidence="5">Putative heat shock protein Hsp18</fullName>
    </submittedName>
</protein>
<reference evidence="6" key="1">
    <citation type="submission" date="2005-03" db="EMBL/GenBank/DDBJ databases">
        <title>Comparison of the complete genome sequences of Rhodococcus erythropolis PR4 and Rhodococcus opacus B4.</title>
        <authorList>
            <person name="Takarada H."/>
            <person name="Sekine M."/>
            <person name="Hosoyama A."/>
            <person name="Yamada R."/>
            <person name="Fujisawa T."/>
            <person name="Omata S."/>
            <person name="Shimizu A."/>
            <person name="Tsukatani N."/>
            <person name="Tanikawa S."/>
            <person name="Fujita N."/>
            <person name="Harayama S."/>
        </authorList>
    </citation>
    <scope>NUCLEOTIDE SEQUENCE [LARGE SCALE GENOMIC DNA]</scope>
    <source>
        <strain evidence="6">PR4 / NBRC 100887</strain>
    </source>
</reference>
<dbReference type="KEGG" id="rer:RER_12450"/>
<reference evidence="5 6" key="2">
    <citation type="journal article" date="2006" name="Environ. Microbiol.">
        <title>Sequence analysis of three plasmids harboured in Rhodococcus erythropolis strain PR4.</title>
        <authorList>
            <person name="Sekine M."/>
            <person name="Tanikawa S."/>
            <person name="Omata S."/>
            <person name="Saito M."/>
            <person name="Fujisawa T."/>
            <person name="Tsukatani N."/>
            <person name="Tajima T."/>
            <person name="Sekigawa T."/>
            <person name="Kosugi H."/>
            <person name="Matsuo Y."/>
            <person name="Nishiko R."/>
            <person name="Imamura K."/>
            <person name="Ito M."/>
            <person name="Narita H."/>
            <person name="Tago S."/>
            <person name="Fujita N."/>
            <person name="Harayama S."/>
        </authorList>
    </citation>
    <scope>NUCLEOTIDE SEQUENCE [LARGE SCALE GENOMIC DNA]</scope>
    <source>
        <strain evidence="6">PR4 / NBRC 100887</strain>
    </source>
</reference>
<dbReference type="Proteomes" id="UP000002204">
    <property type="component" value="Chromosome"/>
</dbReference>
<dbReference type="InterPro" id="IPR031107">
    <property type="entry name" value="Small_HSP"/>
</dbReference>
<dbReference type="SUPFAM" id="SSF49764">
    <property type="entry name" value="HSP20-like chaperones"/>
    <property type="match status" value="1"/>
</dbReference>
<dbReference type="AlphaFoldDB" id="C0ZSY0"/>
<dbReference type="HOGENOM" id="CLU_046737_9_0_11"/>
<feature type="compositionally biased region" description="Polar residues" evidence="3">
    <location>
        <begin position="148"/>
        <end position="165"/>
    </location>
</feature>
<evidence type="ECO:0000256" key="2">
    <source>
        <dbReference type="RuleBase" id="RU003616"/>
    </source>
</evidence>
<dbReference type="InterPro" id="IPR008978">
    <property type="entry name" value="HSP20-like_chaperone"/>
</dbReference>
<dbReference type="eggNOG" id="COG0071">
    <property type="taxonomic scope" value="Bacteria"/>
</dbReference>
<dbReference type="Pfam" id="PF00011">
    <property type="entry name" value="HSP20"/>
    <property type="match status" value="1"/>
</dbReference>
<dbReference type="InterPro" id="IPR002068">
    <property type="entry name" value="A-crystallin/Hsp20_dom"/>
</dbReference>
<evidence type="ECO:0000259" key="4">
    <source>
        <dbReference type="PROSITE" id="PS01031"/>
    </source>
</evidence>
<dbReference type="CDD" id="cd06464">
    <property type="entry name" value="ACD_sHsps-like"/>
    <property type="match status" value="1"/>
</dbReference>
<gene>
    <name evidence="5" type="primary">hsp18</name>
    <name evidence="5" type="ordered locus">RER_12450</name>
</gene>
<comment type="similarity">
    <text evidence="1 2">Belongs to the small heat shock protein (HSP20) family.</text>
</comment>
<keyword evidence="5" id="KW-0346">Stress response</keyword>
<evidence type="ECO:0000313" key="5">
    <source>
        <dbReference type="EMBL" id="BAH31953.1"/>
    </source>
</evidence>
<dbReference type="Gene3D" id="2.60.40.790">
    <property type="match status" value="1"/>
</dbReference>
<dbReference type="PROSITE" id="PS01031">
    <property type="entry name" value="SHSP"/>
    <property type="match status" value="1"/>
</dbReference>
<dbReference type="PANTHER" id="PTHR11527">
    <property type="entry name" value="HEAT-SHOCK PROTEIN 20 FAMILY MEMBER"/>
    <property type="match status" value="1"/>
</dbReference>
<dbReference type="EMBL" id="AP008957">
    <property type="protein sequence ID" value="BAH31953.1"/>
    <property type="molecule type" value="Genomic_DNA"/>
</dbReference>
<evidence type="ECO:0000256" key="3">
    <source>
        <dbReference type="SAM" id="MobiDB-lite"/>
    </source>
</evidence>